<dbReference type="InterPro" id="IPR019554">
    <property type="entry name" value="Soluble_ligand-bd"/>
</dbReference>
<protein>
    <submittedName>
        <fullName evidence="4">Polysaccharide biosynthesis/export family protein</fullName>
    </submittedName>
</protein>
<dbReference type="PANTHER" id="PTHR33619">
    <property type="entry name" value="POLYSACCHARIDE EXPORT PROTEIN GFCE-RELATED"/>
    <property type="match status" value="1"/>
</dbReference>
<feature type="domain" description="Soluble ligand binding" evidence="3">
    <location>
        <begin position="369"/>
        <end position="420"/>
    </location>
</feature>
<evidence type="ECO:0000256" key="1">
    <source>
        <dbReference type="ARBA" id="ARBA00022729"/>
    </source>
</evidence>
<dbReference type="Proteomes" id="UP000629098">
    <property type="component" value="Unassembled WGS sequence"/>
</dbReference>
<sequence length="480" mass="51206">MLDTVRVKFFAQPVIGVALLATMTVTLPLKSLAQTPTAAPYVTYTLGGGDRIQVNVFEVPEYTRDYQIPPGGAINLPLIGSVSVLGLTTEEAAEEITKRYARYLKRPLISVNLLSPRPINIFVAGEVTRPGAYTLSLQGGAGDNPGVQYPTVISALTTAQGVLASGDITRVELRRKPGRNTREQTVTINLDEVRRTGRVPIDLTLRDGDSIYVPQAKTLDLAQARNLAATSFAADPARPRTVTVIGEVYRPGSYLVTQGEAQGGGSNNTTGGQNSISGQPTVTRAMQLAGGIRPQADIRNIVVRRPTRTGGEQAIKVNLWQLISSGDTNQDTILQDGDTIFIPTSTEINRAEATQLATTTLSPSRIQIGMVGEVKRPGPVELQPNSSLNQALLAAGGFNDARASRAAVDLIRLNPDGSVTKRIIKVDLKAGLNEQTNPILLNNDIVIVSRSGIAKTGDTIGALFNPIGTVFGFFRALFGF</sequence>
<evidence type="ECO:0000259" key="2">
    <source>
        <dbReference type="Pfam" id="PF02563"/>
    </source>
</evidence>
<dbReference type="EMBL" id="JACXAE010000036">
    <property type="protein sequence ID" value="MBD2772217.1"/>
    <property type="molecule type" value="Genomic_DNA"/>
</dbReference>
<dbReference type="AlphaFoldDB" id="A0A8J7BWP6"/>
<proteinExistence type="predicted"/>
<dbReference type="InterPro" id="IPR003715">
    <property type="entry name" value="Poly_export_N"/>
</dbReference>
<organism evidence="4 5">
    <name type="scientific">Iningainema tapete BLCC-T55</name>
    <dbReference type="NCBI Taxonomy" id="2748662"/>
    <lineage>
        <taxon>Bacteria</taxon>
        <taxon>Bacillati</taxon>
        <taxon>Cyanobacteriota</taxon>
        <taxon>Cyanophyceae</taxon>
        <taxon>Nostocales</taxon>
        <taxon>Scytonemataceae</taxon>
        <taxon>Iningainema tapete</taxon>
    </lineage>
</organism>
<dbReference type="PANTHER" id="PTHR33619:SF3">
    <property type="entry name" value="POLYSACCHARIDE EXPORT PROTEIN GFCE-RELATED"/>
    <property type="match status" value="1"/>
</dbReference>
<dbReference type="GO" id="GO:0015159">
    <property type="term" value="F:polysaccharide transmembrane transporter activity"/>
    <property type="evidence" value="ECO:0007669"/>
    <property type="project" value="InterPro"/>
</dbReference>
<accession>A0A8J7BWP6</accession>
<dbReference type="RefSeq" id="WP_190826518.1">
    <property type="nucleotide sequence ID" value="NZ_CAWPPI010000036.1"/>
</dbReference>
<evidence type="ECO:0000313" key="5">
    <source>
        <dbReference type="Proteomes" id="UP000629098"/>
    </source>
</evidence>
<gene>
    <name evidence="4" type="ORF">ICL16_09015</name>
</gene>
<comment type="caution">
    <text evidence="4">The sequence shown here is derived from an EMBL/GenBank/DDBJ whole genome shotgun (WGS) entry which is preliminary data.</text>
</comment>
<dbReference type="Pfam" id="PF10531">
    <property type="entry name" value="SLBB"/>
    <property type="match status" value="1"/>
</dbReference>
<keyword evidence="1" id="KW-0732">Signal</keyword>
<evidence type="ECO:0000313" key="4">
    <source>
        <dbReference type="EMBL" id="MBD2772217.1"/>
    </source>
</evidence>
<feature type="domain" description="Polysaccharide export protein N-terminal" evidence="2">
    <location>
        <begin position="43"/>
        <end position="113"/>
    </location>
</feature>
<name>A0A8J7BWP6_9CYAN</name>
<evidence type="ECO:0000259" key="3">
    <source>
        <dbReference type="Pfam" id="PF10531"/>
    </source>
</evidence>
<dbReference type="Pfam" id="PF02563">
    <property type="entry name" value="Poly_export"/>
    <property type="match status" value="1"/>
</dbReference>
<reference evidence="4" key="1">
    <citation type="submission" date="2020-09" db="EMBL/GenBank/DDBJ databases">
        <title>Iningainema tapete sp. nov. (Scytonemataceae, Cyanobacteria) from greenhouses in central Florida (USA) produces two types of nodularin with biosynthetic potential for microcystin-LR and anabaenopeptins.</title>
        <authorList>
            <person name="Berthold D.E."/>
            <person name="Lefler F.W."/>
            <person name="Huang I.-S."/>
            <person name="Abdulla H."/>
            <person name="Zimba P.V."/>
            <person name="Laughinghouse H.D. IV."/>
        </authorList>
    </citation>
    <scope>NUCLEOTIDE SEQUENCE</scope>
    <source>
        <strain evidence="4">BLCCT55</strain>
    </source>
</reference>
<dbReference type="Gene3D" id="3.10.560.10">
    <property type="entry name" value="Outer membrane lipoprotein wza domain like"/>
    <property type="match status" value="3"/>
</dbReference>
<dbReference type="Gene3D" id="3.30.1950.10">
    <property type="entry name" value="wza like domain"/>
    <property type="match status" value="1"/>
</dbReference>
<dbReference type="InterPro" id="IPR049712">
    <property type="entry name" value="Poly_export"/>
</dbReference>
<keyword evidence="5" id="KW-1185">Reference proteome</keyword>